<reference evidence="2 3" key="1">
    <citation type="submission" date="2023-03" db="EMBL/GenBank/DDBJ databases">
        <title>Bacillus Genome Sequencing.</title>
        <authorList>
            <person name="Dunlap C."/>
        </authorList>
    </citation>
    <scope>NUCLEOTIDE SEQUENCE [LARGE SCALE GENOMIC DNA]</scope>
    <source>
        <strain evidence="2 3">B-23453</strain>
    </source>
</reference>
<feature type="coiled-coil region" evidence="1">
    <location>
        <begin position="8"/>
        <end position="38"/>
    </location>
</feature>
<dbReference type="SUPFAM" id="SSF161266">
    <property type="entry name" value="Gam-like"/>
    <property type="match status" value="1"/>
</dbReference>
<evidence type="ECO:0000313" key="3">
    <source>
        <dbReference type="Proteomes" id="UP001341444"/>
    </source>
</evidence>
<protein>
    <submittedName>
        <fullName evidence="2">Uncharacterized protein</fullName>
    </submittedName>
</protein>
<dbReference type="EMBL" id="JARMAB010000001">
    <property type="protein sequence ID" value="MED1201513.1"/>
    <property type="molecule type" value="Genomic_DNA"/>
</dbReference>
<evidence type="ECO:0000256" key="1">
    <source>
        <dbReference type="SAM" id="Coils"/>
    </source>
</evidence>
<comment type="caution">
    <text evidence="2">The sequence shown here is derived from an EMBL/GenBank/DDBJ whole genome shotgun (WGS) entry which is preliminary data.</text>
</comment>
<organism evidence="2 3">
    <name type="scientific">Heyndrickxia acidicola</name>
    <dbReference type="NCBI Taxonomy" id="209389"/>
    <lineage>
        <taxon>Bacteria</taxon>
        <taxon>Bacillati</taxon>
        <taxon>Bacillota</taxon>
        <taxon>Bacilli</taxon>
        <taxon>Bacillales</taxon>
        <taxon>Bacillaceae</taxon>
        <taxon>Heyndrickxia</taxon>
    </lineage>
</organism>
<accession>A0ABU6MAQ2</accession>
<proteinExistence type="predicted"/>
<keyword evidence="1" id="KW-0175">Coiled coil</keyword>
<dbReference type="RefSeq" id="WP_232317574.1">
    <property type="nucleotide sequence ID" value="NZ_JARMAB010000001.1"/>
</dbReference>
<name>A0ABU6MAQ2_9BACI</name>
<evidence type="ECO:0000313" key="2">
    <source>
        <dbReference type="EMBL" id="MED1201513.1"/>
    </source>
</evidence>
<keyword evidence="3" id="KW-1185">Reference proteome</keyword>
<sequence>MKLDYMVTKEMLAEYFELNAKKKEIEKEMDKYKNVFNQYFDYAVGQYTKGEVTIGSFKLERQIRKTEKFDEDNTVKRLEELRLNELVQTVKKPDEEKIQSALHLGLISEQDLEGCRIIQSSRAIYVKNLA</sequence>
<gene>
    <name evidence="2" type="ORF">P4T90_00240</name>
</gene>
<dbReference type="Proteomes" id="UP001341444">
    <property type="component" value="Unassembled WGS sequence"/>
</dbReference>